<name>A0A6C0FDW8_9ZZZZ</name>
<dbReference type="EMBL" id="MN738833">
    <property type="protein sequence ID" value="QHT38749.1"/>
    <property type="molecule type" value="Genomic_DNA"/>
</dbReference>
<dbReference type="AlphaFoldDB" id="A0A6C0FDW8"/>
<dbReference type="InterPro" id="IPR013087">
    <property type="entry name" value="Znf_C2H2_type"/>
</dbReference>
<dbReference type="InterPro" id="IPR036236">
    <property type="entry name" value="Znf_C2H2_sf"/>
</dbReference>
<feature type="coiled-coil region" evidence="1">
    <location>
        <begin position="106"/>
        <end position="142"/>
    </location>
</feature>
<dbReference type="SUPFAM" id="SSF57667">
    <property type="entry name" value="beta-beta-alpha zinc fingers"/>
    <property type="match status" value="1"/>
</dbReference>
<feature type="domain" description="C2H2-type" evidence="2">
    <location>
        <begin position="47"/>
        <end position="76"/>
    </location>
</feature>
<protein>
    <recommendedName>
        <fullName evidence="2">C2H2-type domain-containing protein</fullName>
    </recommendedName>
</protein>
<accession>A0A6C0FDW8</accession>
<sequence length="351" mass="40723">MNCVKDAKKVYTCEHCNYITYRKAEYDRHLNTKKHSKNVESKSDDLFTCCNCGTMYKSRQGLWRHQKVCTASIEKEPGKEKVAPVPLVQEPATVGTDVFAMPLEISMEHQIKLKELELEEKKLEMQRDIEKEKIKLQQETNLTQNKMMEEMCNSQKMIGSAIEKMGSTTNNTMNNSNNNSNNTVNHFNLQVFLNDTCKDAMNIMDFVKTLRYTPDDIDRVGRLGYAEAISKLLIEGLNELHETQRPIHCTDAKREKMYVRHDNEWKKDVDSTSNLKKAIKVVGHQNMATLEEWKTKHPLHNQPTSKQHTDYLEICNQTMNGMLDEDDKEFKKILKRIVPETTISKDKGIKE</sequence>
<reference evidence="3" key="1">
    <citation type="journal article" date="2020" name="Nature">
        <title>Giant virus diversity and host interactions through global metagenomics.</title>
        <authorList>
            <person name="Schulz F."/>
            <person name="Roux S."/>
            <person name="Paez-Espino D."/>
            <person name="Jungbluth S."/>
            <person name="Walsh D.A."/>
            <person name="Denef V.J."/>
            <person name="McMahon K.D."/>
            <person name="Konstantinidis K.T."/>
            <person name="Eloe-Fadrosh E.A."/>
            <person name="Kyrpides N.C."/>
            <person name="Woyke T."/>
        </authorList>
    </citation>
    <scope>NUCLEOTIDE SEQUENCE</scope>
    <source>
        <strain evidence="3">GVMAG-S-ERX556106-38</strain>
    </source>
</reference>
<proteinExistence type="predicted"/>
<organism evidence="3">
    <name type="scientific">viral metagenome</name>
    <dbReference type="NCBI Taxonomy" id="1070528"/>
    <lineage>
        <taxon>unclassified sequences</taxon>
        <taxon>metagenomes</taxon>
        <taxon>organismal metagenomes</taxon>
    </lineage>
</organism>
<dbReference type="PROSITE" id="PS50157">
    <property type="entry name" value="ZINC_FINGER_C2H2_2"/>
    <property type="match status" value="1"/>
</dbReference>
<dbReference type="Gene3D" id="3.30.160.60">
    <property type="entry name" value="Classic Zinc Finger"/>
    <property type="match status" value="1"/>
</dbReference>
<evidence type="ECO:0000259" key="2">
    <source>
        <dbReference type="PROSITE" id="PS50157"/>
    </source>
</evidence>
<evidence type="ECO:0000256" key="1">
    <source>
        <dbReference type="SAM" id="Coils"/>
    </source>
</evidence>
<dbReference type="SMART" id="SM00355">
    <property type="entry name" value="ZnF_C2H2"/>
    <property type="match status" value="2"/>
</dbReference>
<keyword evidence="1" id="KW-0175">Coiled coil</keyword>
<evidence type="ECO:0000313" key="3">
    <source>
        <dbReference type="EMBL" id="QHT38749.1"/>
    </source>
</evidence>